<name>A0A0M9FL53_STRSU</name>
<evidence type="ECO:0000313" key="8">
    <source>
        <dbReference type="EMBL" id="RRN50141.1"/>
    </source>
</evidence>
<dbReference type="RefSeq" id="WP_024399050.1">
    <property type="nucleotide sequence ID" value="NZ_CEDT01000057.1"/>
</dbReference>
<dbReference type="EMBL" id="JANFMP010000001">
    <property type="protein sequence ID" value="MDG4525913.1"/>
    <property type="molecule type" value="Genomic_DNA"/>
</dbReference>
<dbReference type="EMBL" id="RRZQ01000007">
    <property type="protein sequence ID" value="RRN50141.1"/>
    <property type="molecule type" value="Genomic_DNA"/>
</dbReference>
<evidence type="ECO:0000313" key="5">
    <source>
        <dbReference type="EMBL" id="MDG4525913.1"/>
    </source>
</evidence>
<dbReference type="EMBL" id="CP065430">
    <property type="protein sequence ID" value="QPO26404.1"/>
    <property type="molecule type" value="Genomic_DNA"/>
</dbReference>
<reference evidence="10 11" key="1">
    <citation type="submission" date="2016-02" db="EMBL/GenBank/DDBJ databases">
        <authorList>
            <consortium name="Pathogen Informatics"/>
        </authorList>
    </citation>
    <scope>NUCLEOTIDE SEQUENCE [LARGE SCALE GENOMIC DNA]</scope>
    <source>
        <strain evidence="2 10">LSS52</strain>
        <strain evidence="1 11">LSS54</strain>
        <strain evidence="3 12">LSS64</strain>
        <strain evidence="4 13">SS993</strain>
    </source>
</reference>
<evidence type="ECO:0000313" key="9">
    <source>
        <dbReference type="EMBL" id="RRN50468.1"/>
    </source>
</evidence>
<evidence type="ECO:0000313" key="14">
    <source>
        <dbReference type="Proteomes" id="UP000278566"/>
    </source>
</evidence>
<dbReference type="Proteomes" id="UP000594569">
    <property type="component" value="Chromosome"/>
</dbReference>
<dbReference type="EMBL" id="FIHA01000071">
    <property type="protein sequence ID" value="CYV15866.1"/>
    <property type="molecule type" value="Genomic_DNA"/>
</dbReference>
<dbReference type="EMBL" id="RRZO01000030">
    <property type="protein sequence ID" value="RRN50468.1"/>
    <property type="molecule type" value="Genomic_DNA"/>
</dbReference>
<evidence type="ECO:0000313" key="3">
    <source>
        <dbReference type="EMBL" id="CYV35487.1"/>
    </source>
</evidence>
<evidence type="ECO:0000313" key="1">
    <source>
        <dbReference type="EMBL" id="CYV15429.1"/>
    </source>
</evidence>
<evidence type="ECO:0000313" key="11">
    <source>
        <dbReference type="Proteomes" id="UP000073494"/>
    </source>
</evidence>
<dbReference type="EMBL" id="FILX01000002">
    <property type="protein sequence ID" value="CYX34267.1"/>
    <property type="molecule type" value="Genomic_DNA"/>
</dbReference>
<evidence type="ECO:0000313" key="10">
    <source>
        <dbReference type="Proteomes" id="UP000072794"/>
    </source>
</evidence>
<protein>
    <submittedName>
        <fullName evidence="9">CopG family transcriptional regulator</fullName>
    </submittedName>
    <submittedName>
        <fullName evidence="5">DUF6290 family protein</fullName>
    </submittedName>
</protein>
<dbReference type="EMBL" id="FIHD01000047">
    <property type="protein sequence ID" value="CYV15429.1"/>
    <property type="molecule type" value="Genomic_DNA"/>
</dbReference>
<evidence type="ECO:0000313" key="15">
    <source>
        <dbReference type="Proteomes" id="UP000281324"/>
    </source>
</evidence>
<evidence type="ECO:0000313" key="6">
    <source>
        <dbReference type="EMBL" id="QPO26404.1"/>
    </source>
</evidence>
<evidence type="ECO:0000313" key="7">
    <source>
        <dbReference type="EMBL" id="RRN48011.1"/>
    </source>
</evidence>
<dbReference type="EMBL" id="RRZO01000151">
    <property type="protein sequence ID" value="RRN48011.1"/>
    <property type="molecule type" value="Genomic_DNA"/>
</dbReference>
<dbReference type="Proteomes" id="UP001152875">
    <property type="component" value="Unassembled WGS sequence"/>
</dbReference>
<dbReference type="EMBL" id="FIHM01000026">
    <property type="protein sequence ID" value="CYV35487.1"/>
    <property type="molecule type" value="Genomic_DNA"/>
</dbReference>
<proteinExistence type="predicted"/>
<evidence type="ECO:0000313" key="12">
    <source>
        <dbReference type="Proteomes" id="UP000074850"/>
    </source>
</evidence>
<dbReference type="Pfam" id="PF19807">
    <property type="entry name" value="DUF6290"/>
    <property type="match status" value="1"/>
</dbReference>
<evidence type="ECO:0000313" key="4">
    <source>
        <dbReference type="EMBL" id="CYX34267.1"/>
    </source>
</evidence>
<sequence>MTTLTLNTTPHQDNLIAEYLKEHNTKLDDLVTEMLLEKLEDEADLKALRKAQSEDDGTRYTLSEVAKELGFAI</sequence>
<gene>
    <name evidence="8" type="ORF">EI219_05055</name>
    <name evidence="9" type="ORF">EI220_06540</name>
    <name evidence="7" type="ORF">EI220_12520</name>
    <name evidence="2" type="ORF">ERS132414_02277</name>
    <name evidence="1" type="ORF">ERS132416_02080</name>
    <name evidence="3" type="ORF">ERS132426_01269</name>
    <name evidence="4" type="ORF">ERS132531_00161</name>
    <name evidence="6" type="ORF">I5V48_10715</name>
    <name evidence="5" type="ORF">NOL13_00570</name>
</gene>
<dbReference type="InterPro" id="IPR046257">
    <property type="entry name" value="DUF6290"/>
</dbReference>
<evidence type="ECO:0000313" key="2">
    <source>
        <dbReference type="EMBL" id="CYV15866.1"/>
    </source>
</evidence>
<dbReference type="Proteomes" id="UP000072794">
    <property type="component" value="Unassembled WGS sequence"/>
</dbReference>
<accession>A0A0M9FL53</accession>
<evidence type="ECO:0000313" key="13">
    <source>
        <dbReference type="Proteomes" id="UP000074903"/>
    </source>
</evidence>
<reference evidence="5" key="4">
    <citation type="submission" date="2022-07" db="EMBL/GenBank/DDBJ databases">
        <title>Whole Genome Sequencing of Streptococcus suis.</title>
        <authorList>
            <person name="Dai X."/>
            <person name="Huang J."/>
            <person name="Wang L."/>
        </authorList>
    </citation>
    <scope>NUCLEOTIDE SEQUENCE</scope>
    <source>
        <strain evidence="5">XNB2</strain>
    </source>
</reference>
<dbReference type="PATRIC" id="fig|1307.472.peg.1765"/>
<dbReference type="Proteomes" id="UP000278566">
    <property type="component" value="Unassembled WGS sequence"/>
</dbReference>
<dbReference type="Proteomes" id="UP000074903">
    <property type="component" value="Unassembled WGS sequence"/>
</dbReference>
<reference evidence="6 16" key="3">
    <citation type="submission" date="2020-12" db="EMBL/GenBank/DDBJ databases">
        <title>Nonconservative transfer and diversity of a new family of integrative and conjugative elements associated with antibiotic resistance in zoonotic pathogen Streptococcus suis.</title>
        <authorList>
            <person name="Huang J."/>
        </authorList>
    </citation>
    <scope>NUCLEOTIDE SEQUENCE [LARGE SCALE GENOMIC DNA]</scope>
    <source>
        <strain evidence="6 16">YZDH1</strain>
    </source>
</reference>
<dbReference type="Proteomes" id="UP000074850">
    <property type="component" value="Unassembled WGS sequence"/>
</dbReference>
<dbReference type="Proteomes" id="UP000281324">
    <property type="component" value="Unassembled WGS sequence"/>
</dbReference>
<evidence type="ECO:0000313" key="16">
    <source>
        <dbReference type="Proteomes" id="UP000594569"/>
    </source>
</evidence>
<dbReference type="Proteomes" id="UP000073494">
    <property type="component" value="Unassembled WGS sequence"/>
</dbReference>
<reference evidence="14 15" key="2">
    <citation type="submission" date="2018-11" db="EMBL/GenBank/DDBJ databases">
        <title>Changes in penicillin susceptibility of Streptococcus suis isolates by amino acid alterations in the penicillin-binding protein.</title>
        <authorList>
            <person name="Niemann L."/>
            <person name="Eichhorn I."/>
        </authorList>
    </citation>
    <scope>NUCLEOTIDE SEQUENCE [LARGE SCALE GENOMIC DNA]</scope>
    <source>
        <strain evidence="8 15">IMT40201</strain>
        <strain evidence="9 14">IMT40738</strain>
    </source>
</reference>
<organism evidence="9 14">
    <name type="scientific">Streptococcus suis</name>
    <dbReference type="NCBI Taxonomy" id="1307"/>
    <lineage>
        <taxon>Bacteria</taxon>
        <taxon>Bacillati</taxon>
        <taxon>Bacillota</taxon>
        <taxon>Bacilli</taxon>
        <taxon>Lactobacillales</taxon>
        <taxon>Streptococcaceae</taxon>
        <taxon>Streptococcus</taxon>
    </lineage>
</organism>
<dbReference type="AlphaFoldDB" id="A0A0M9FL53"/>